<evidence type="ECO:0008006" key="3">
    <source>
        <dbReference type="Google" id="ProtNLM"/>
    </source>
</evidence>
<dbReference type="OrthoDB" id="442064at2"/>
<protein>
    <recommendedName>
        <fullName evidence="3">CRISPR-associated protein Cas10/Csm1, subtype III-A/MTUBE</fullName>
    </recommendedName>
</protein>
<organism evidence="1 2">
    <name type="scientific">Roseburia inulinivorans</name>
    <dbReference type="NCBI Taxonomy" id="360807"/>
    <lineage>
        <taxon>Bacteria</taxon>
        <taxon>Bacillati</taxon>
        <taxon>Bacillota</taxon>
        <taxon>Clostridia</taxon>
        <taxon>Lachnospirales</taxon>
        <taxon>Lachnospiraceae</taxon>
        <taxon>Roseburia</taxon>
    </lineage>
</organism>
<accession>A0A0M6WTP5</accession>
<dbReference type="RefSeq" id="WP_055039974.1">
    <property type="nucleotide sequence ID" value="NZ_CVRS01000083.1"/>
</dbReference>
<dbReference type="InterPro" id="IPR043128">
    <property type="entry name" value="Rev_trsase/Diguanyl_cyclase"/>
</dbReference>
<dbReference type="Gene3D" id="3.30.70.270">
    <property type="match status" value="1"/>
</dbReference>
<dbReference type="Proteomes" id="UP000049828">
    <property type="component" value="Unassembled WGS sequence"/>
</dbReference>
<evidence type="ECO:0000313" key="2">
    <source>
        <dbReference type="Proteomes" id="UP000049828"/>
    </source>
</evidence>
<sequence>MKPELQEKAVLAMYDVRGIQSYIFKSNAAKEIIGASVIVANVIMDGLNAYVRKNIAEAVKENYMTDWENDNEHAFLENREIQMQVLFIGGGNAYVLFRNGAECEKVNRFLAKYIMEQTYSLNLAVAVVEKTDSYNFDYEAINKEMRRVKANMPSSQPIGAMPFMEADPITGYPITKVEKGKYFCTEAVLKRNAFPKQESEKVFDNMVTEKGDNSTLAVCHIDGNSMGDSIRHIMQKINGYENAVPAMRNISKEIADTFRNNFDKMAKYMDELTPQVKMADGKKLYREIIVAGDDITFVCNAKLAVPAVRYFLEHIGDEKDYSACGGIAFFNSHFPFSDAYKVAEACCVSAKTRAKEESHRGKVEENTSKGKIGNFFDFQFCTHISVAHLEAYREKHYAVNGQLFLARPYYVPLREDQAELNIRNRGFSVEKFEEWSEVFQSLPRNKAKLLRNAISKGENSRQETVTFLKSRGYTQFEKEEYAVWYDVLEMMDLYIGEGKEHEN</sequence>
<gene>
    <name evidence="1" type="ORF">RIL183_26711</name>
</gene>
<dbReference type="AlphaFoldDB" id="A0A0M6WTP5"/>
<keyword evidence="2" id="KW-1185">Reference proteome</keyword>
<evidence type="ECO:0000313" key="1">
    <source>
        <dbReference type="EMBL" id="CRL40569.1"/>
    </source>
</evidence>
<reference evidence="2" key="1">
    <citation type="submission" date="2015-05" db="EMBL/GenBank/DDBJ databases">
        <authorList>
            <consortium name="Pathogen Informatics"/>
        </authorList>
    </citation>
    <scope>NUCLEOTIDE SEQUENCE [LARGE SCALE GENOMIC DNA]</scope>
    <source>
        <strain evidence="2">L1-83</strain>
    </source>
</reference>
<proteinExistence type="predicted"/>
<name>A0A0M6WTP5_9FIRM</name>
<dbReference type="EMBL" id="CVRS01000083">
    <property type="protein sequence ID" value="CRL40569.1"/>
    <property type="molecule type" value="Genomic_DNA"/>
</dbReference>